<dbReference type="Proteomes" id="UP000529417">
    <property type="component" value="Unassembled WGS sequence"/>
</dbReference>
<organism evidence="1 2">
    <name type="scientific">Rhabdonatronobacter sediminivivens</name>
    <dbReference type="NCBI Taxonomy" id="2743469"/>
    <lineage>
        <taxon>Bacteria</taxon>
        <taxon>Pseudomonadati</taxon>
        <taxon>Pseudomonadota</taxon>
        <taxon>Alphaproteobacteria</taxon>
        <taxon>Rhodobacterales</taxon>
        <taxon>Paracoccaceae</taxon>
        <taxon>Rhabdonatronobacter</taxon>
    </lineage>
</organism>
<accession>A0A7Z0KYS2</accession>
<dbReference type="RefSeq" id="WP_179906439.1">
    <property type="nucleotide sequence ID" value="NZ_JACBXS010000022.1"/>
</dbReference>
<name>A0A7Z0KYS2_9RHOB</name>
<dbReference type="AlphaFoldDB" id="A0A7Z0KYS2"/>
<evidence type="ECO:0000313" key="2">
    <source>
        <dbReference type="Proteomes" id="UP000529417"/>
    </source>
</evidence>
<dbReference type="Pfam" id="PF22011">
    <property type="entry name" value="DUF6931"/>
    <property type="match status" value="1"/>
</dbReference>
<proteinExistence type="predicted"/>
<comment type="caution">
    <text evidence="1">The sequence shown here is derived from an EMBL/GenBank/DDBJ whole genome shotgun (WGS) entry which is preliminary data.</text>
</comment>
<keyword evidence="2" id="KW-1185">Reference proteome</keyword>
<protein>
    <submittedName>
        <fullName evidence="1">Uncharacterized protein</fullName>
    </submittedName>
</protein>
<dbReference type="InterPro" id="IPR053855">
    <property type="entry name" value="DUF6931"/>
</dbReference>
<evidence type="ECO:0000313" key="1">
    <source>
        <dbReference type="EMBL" id="NYS25639.1"/>
    </source>
</evidence>
<reference evidence="1 2" key="1">
    <citation type="journal article" date="2000" name="Arch. Microbiol.">
        <title>Rhodobaca bogoriensis gen. nov. and sp. nov., an alkaliphilic purple nonsulfur bacterium from African Rift Valley soda lakes.</title>
        <authorList>
            <person name="Milford A.D."/>
            <person name="Achenbach L.A."/>
            <person name="Jung D.O."/>
            <person name="Madigan M.T."/>
        </authorList>
    </citation>
    <scope>NUCLEOTIDE SEQUENCE [LARGE SCALE GENOMIC DNA]</scope>
    <source>
        <strain evidence="1 2">2376</strain>
    </source>
</reference>
<dbReference type="EMBL" id="JACBXS010000022">
    <property type="protein sequence ID" value="NYS25639.1"/>
    <property type="molecule type" value="Genomic_DNA"/>
</dbReference>
<gene>
    <name evidence="1" type="ORF">HUK65_11610</name>
</gene>
<sequence>MSERFAELTKVPRQPAARLLALANATLKTPLEAPANAPVEAVLTELDAKGALIDMLRLLSVALPARERVWWACLAARDTLPDGAPPPPPLKAAEAWVFKPSDETREAAIASLDLAAADDETVHCATAVQFADGTLGVGDLAEHQGPPGACETFAFAMNVVALGTRTDDFEAYAAHLVDRALDVARGGSGRIEMKTKETT</sequence>